<reference evidence="2" key="1">
    <citation type="journal article" date="2008" name="Science">
        <title>The Physcomitrella genome reveals evolutionary insights into the conquest of land by plants.</title>
        <authorList>
            <person name="Rensing S."/>
            <person name="Lang D."/>
            <person name="Zimmer A."/>
            <person name="Terry A."/>
            <person name="Salamov A."/>
            <person name="Shapiro H."/>
            <person name="Nishiyama T."/>
            <person name="Perroud P.-F."/>
            <person name="Lindquist E."/>
            <person name="Kamisugi Y."/>
            <person name="Tanahashi T."/>
            <person name="Sakakibara K."/>
            <person name="Fujita T."/>
            <person name="Oishi K."/>
            <person name="Shin-I T."/>
            <person name="Kuroki Y."/>
            <person name="Toyoda A."/>
            <person name="Suzuki Y."/>
            <person name="Hashimoto A."/>
            <person name="Yamaguchi K."/>
            <person name="Sugano A."/>
            <person name="Kohara Y."/>
            <person name="Fujiyama A."/>
            <person name="Anterola A."/>
            <person name="Aoki S."/>
            <person name="Ashton N."/>
            <person name="Barbazuk W.B."/>
            <person name="Barker E."/>
            <person name="Bennetzen J."/>
            <person name="Bezanilla M."/>
            <person name="Blankenship R."/>
            <person name="Cho S.H."/>
            <person name="Dutcher S."/>
            <person name="Estelle M."/>
            <person name="Fawcett J.A."/>
            <person name="Gundlach H."/>
            <person name="Hanada K."/>
            <person name="Heyl A."/>
            <person name="Hicks K.A."/>
            <person name="Hugh J."/>
            <person name="Lohr M."/>
            <person name="Mayer K."/>
            <person name="Melkozernov A."/>
            <person name="Murata T."/>
            <person name="Nelson D."/>
            <person name="Pils B."/>
            <person name="Prigge M."/>
            <person name="Reiss B."/>
            <person name="Renner T."/>
            <person name="Rombauts S."/>
            <person name="Rushton P."/>
            <person name="Sanderfoot A."/>
            <person name="Schween G."/>
            <person name="Shiu S.-H."/>
            <person name="Stueber K."/>
            <person name="Theodoulou F.L."/>
            <person name="Tu H."/>
            <person name="Van de Peer Y."/>
            <person name="Verrier P.J."/>
            <person name="Waters E."/>
            <person name="Wood A."/>
            <person name="Yang L."/>
            <person name="Cove D."/>
            <person name="Cuming A."/>
            <person name="Hasebe M."/>
            <person name="Lucas S."/>
            <person name="Mishler D.B."/>
            <person name="Reski R."/>
            <person name="Grigoriev I."/>
            <person name="Quatrano R.S."/>
            <person name="Boore J.L."/>
        </authorList>
    </citation>
    <scope>NUCLEOTIDE SEQUENCE [LARGE SCALE GENOMIC DNA]</scope>
</reference>
<sequence>MNIEDLNEGTEIPQQEDESDMDNEEYLEHHQELFLLLAKSPNIGSPFPNSDTKCVVSRHLFEEEHVILEDLHLDCVVLKVVTIVMFRSAGQQMKALELNPLVVGSPSHERHYYNKATNKN</sequence>
<proteinExistence type="predicted"/>
<protein>
    <submittedName>
        <fullName evidence="2">Predicted protein</fullName>
    </submittedName>
</protein>
<organism>
    <name type="scientific">Physcomitrium patens</name>
    <name type="common">Spreading-leaved earth moss</name>
    <name type="synonym">Physcomitrella patens</name>
    <dbReference type="NCBI Taxonomy" id="3218"/>
    <lineage>
        <taxon>Eukaryota</taxon>
        <taxon>Viridiplantae</taxon>
        <taxon>Streptophyta</taxon>
        <taxon>Embryophyta</taxon>
        <taxon>Bryophyta</taxon>
        <taxon>Bryophytina</taxon>
        <taxon>Bryopsida</taxon>
        <taxon>Funariidae</taxon>
        <taxon>Funariales</taxon>
        <taxon>Funariaceae</taxon>
        <taxon>Physcomitrium</taxon>
    </lineage>
</organism>
<name>A9TMF6_PHYPA</name>
<feature type="region of interest" description="Disordered" evidence="1">
    <location>
        <begin position="1"/>
        <end position="24"/>
    </location>
</feature>
<accession>A9TMF6</accession>
<evidence type="ECO:0000256" key="1">
    <source>
        <dbReference type="SAM" id="MobiDB-lite"/>
    </source>
</evidence>
<dbReference type="AlphaFoldDB" id="A9TMF6"/>
<gene>
    <name evidence="2" type="ORF">PHYPADRAFT_94649</name>
</gene>
<dbReference type="EMBL" id="DS545154">
    <property type="protein sequence ID" value="EDQ55382.1"/>
    <property type="molecule type" value="Genomic_DNA"/>
</dbReference>
<evidence type="ECO:0000313" key="2">
    <source>
        <dbReference type="EMBL" id="EDQ55382.1"/>
    </source>
</evidence>